<dbReference type="InterPro" id="IPR057440">
    <property type="entry name" value="At1g68980-like_TPR"/>
</dbReference>
<proteinExistence type="inferred from homology"/>
<comment type="similarity">
    <text evidence="1">Belongs to the PPR family. P subfamily.</text>
</comment>
<dbReference type="Gene3D" id="1.25.40.10">
    <property type="entry name" value="Tetratricopeptide repeat domain"/>
    <property type="match status" value="1"/>
</dbReference>
<evidence type="ECO:0000313" key="4">
    <source>
        <dbReference type="Proteomes" id="UP001180020"/>
    </source>
</evidence>
<dbReference type="PANTHER" id="PTHR46598">
    <property type="entry name" value="BNAC05G43320D PROTEIN"/>
    <property type="match status" value="1"/>
</dbReference>
<keyword evidence="4" id="KW-1185">Reference proteome</keyword>
<gene>
    <name evidence="3" type="ORF">QJS10_CPA06g01616</name>
</gene>
<sequence length="362" mass="41732">MVEFVLVQACNPSQLSVELEKTIDSRRFEAAWKLYEQYMYMGEGFPRKLVLNKVINGFAESSDLPWIKKVYDLVELVFNEGKHELLERDTLIYLSFILARSGSPVLASTIMRKTIEQRVFLPVQAWSGMIGHMAQSETGAYLASELVNEIGYLFKDNRVDPRKKINLPLFEMKPNAISFRIALTSCLLFGFTRKVEVLIELMPRIGLKYDTSLLIVMARIYEKNGHIEELKKLKRHIDDAFHLGEHAYMQFYDCLLSCHLKFGNFVSASEMVLDMLRKIKEAKISLKAAKSVIKAIETNKFLLLSTNSEHGTSDDASNKLKLIRSEAPSFMDFSQDQSFLRLEVRQRSLFISYQKNCRPRLN</sequence>
<evidence type="ECO:0000259" key="2">
    <source>
        <dbReference type="Pfam" id="PF25245"/>
    </source>
</evidence>
<evidence type="ECO:0000313" key="3">
    <source>
        <dbReference type="EMBL" id="KAK1313713.1"/>
    </source>
</evidence>
<reference evidence="3" key="1">
    <citation type="journal article" date="2023" name="Nat. Commun.">
        <title>Diploid and tetraploid genomes of Acorus and the evolution of monocots.</title>
        <authorList>
            <person name="Ma L."/>
            <person name="Liu K.W."/>
            <person name="Li Z."/>
            <person name="Hsiao Y.Y."/>
            <person name="Qi Y."/>
            <person name="Fu T."/>
            <person name="Tang G.D."/>
            <person name="Zhang D."/>
            <person name="Sun W.H."/>
            <person name="Liu D.K."/>
            <person name="Li Y."/>
            <person name="Chen G.Z."/>
            <person name="Liu X.D."/>
            <person name="Liao X.Y."/>
            <person name="Jiang Y.T."/>
            <person name="Yu X."/>
            <person name="Hao Y."/>
            <person name="Huang J."/>
            <person name="Zhao X.W."/>
            <person name="Ke S."/>
            <person name="Chen Y.Y."/>
            <person name="Wu W.L."/>
            <person name="Hsu J.L."/>
            <person name="Lin Y.F."/>
            <person name="Huang M.D."/>
            <person name="Li C.Y."/>
            <person name="Huang L."/>
            <person name="Wang Z.W."/>
            <person name="Zhao X."/>
            <person name="Zhong W.Y."/>
            <person name="Peng D.H."/>
            <person name="Ahmad S."/>
            <person name="Lan S."/>
            <person name="Zhang J.S."/>
            <person name="Tsai W.C."/>
            <person name="Van de Peer Y."/>
            <person name="Liu Z.J."/>
        </authorList>
    </citation>
    <scope>NUCLEOTIDE SEQUENCE</scope>
    <source>
        <strain evidence="3">CP</strain>
    </source>
</reference>
<feature type="domain" description="At1g68980-like TPR repeats" evidence="2">
    <location>
        <begin position="13"/>
        <end position="156"/>
    </location>
</feature>
<name>A0AAV9ELK7_ACOCL</name>
<organism evidence="3 4">
    <name type="scientific">Acorus calamus</name>
    <name type="common">Sweet flag</name>
    <dbReference type="NCBI Taxonomy" id="4465"/>
    <lineage>
        <taxon>Eukaryota</taxon>
        <taxon>Viridiplantae</taxon>
        <taxon>Streptophyta</taxon>
        <taxon>Embryophyta</taxon>
        <taxon>Tracheophyta</taxon>
        <taxon>Spermatophyta</taxon>
        <taxon>Magnoliopsida</taxon>
        <taxon>Liliopsida</taxon>
        <taxon>Acoraceae</taxon>
        <taxon>Acorus</taxon>
    </lineage>
</organism>
<dbReference type="InterPro" id="IPR011990">
    <property type="entry name" value="TPR-like_helical_dom_sf"/>
</dbReference>
<dbReference type="Proteomes" id="UP001180020">
    <property type="component" value="Unassembled WGS sequence"/>
</dbReference>
<protein>
    <submittedName>
        <fullName evidence="3">Pentatricopeptide repeat-containing protein</fullName>
    </submittedName>
</protein>
<dbReference type="Pfam" id="PF25245">
    <property type="entry name" value="TPR_At1g68980"/>
    <property type="match status" value="1"/>
</dbReference>
<dbReference type="AlphaFoldDB" id="A0AAV9ELK7"/>
<reference evidence="3" key="2">
    <citation type="submission" date="2023-06" db="EMBL/GenBank/DDBJ databases">
        <authorList>
            <person name="Ma L."/>
            <person name="Liu K.-W."/>
            <person name="Li Z."/>
            <person name="Hsiao Y.-Y."/>
            <person name="Qi Y."/>
            <person name="Fu T."/>
            <person name="Tang G."/>
            <person name="Zhang D."/>
            <person name="Sun W.-H."/>
            <person name="Liu D.-K."/>
            <person name="Li Y."/>
            <person name="Chen G.-Z."/>
            <person name="Liu X.-D."/>
            <person name="Liao X.-Y."/>
            <person name="Jiang Y.-T."/>
            <person name="Yu X."/>
            <person name="Hao Y."/>
            <person name="Huang J."/>
            <person name="Zhao X.-W."/>
            <person name="Ke S."/>
            <person name="Chen Y.-Y."/>
            <person name="Wu W.-L."/>
            <person name="Hsu J.-L."/>
            <person name="Lin Y.-F."/>
            <person name="Huang M.-D."/>
            <person name="Li C.-Y."/>
            <person name="Huang L."/>
            <person name="Wang Z.-W."/>
            <person name="Zhao X."/>
            <person name="Zhong W.-Y."/>
            <person name="Peng D.-H."/>
            <person name="Ahmad S."/>
            <person name="Lan S."/>
            <person name="Zhang J.-S."/>
            <person name="Tsai W.-C."/>
            <person name="Van De Peer Y."/>
            <person name="Liu Z.-J."/>
        </authorList>
    </citation>
    <scope>NUCLEOTIDE SEQUENCE</scope>
    <source>
        <strain evidence="3">CP</strain>
        <tissue evidence="3">Leaves</tissue>
    </source>
</reference>
<comment type="caution">
    <text evidence="3">The sequence shown here is derived from an EMBL/GenBank/DDBJ whole genome shotgun (WGS) entry which is preliminary data.</text>
</comment>
<accession>A0AAV9ELK7</accession>
<dbReference type="EMBL" id="JAUJYO010000006">
    <property type="protein sequence ID" value="KAK1313713.1"/>
    <property type="molecule type" value="Genomic_DNA"/>
</dbReference>
<dbReference type="PANTHER" id="PTHR46598:SF1">
    <property type="entry name" value="OS10G0422566 PROTEIN"/>
    <property type="match status" value="1"/>
</dbReference>
<evidence type="ECO:0000256" key="1">
    <source>
        <dbReference type="ARBA" id="ARBA00007626"/>
    </source>
</evidence>